<reference evidence="7 8" key="1">
    <citation type="submission" date="2018-02" db="EMBL/GenBank/DDBJ databases">
        <title>Novel Leptospira species isolated from soil and water in Japan.</title>
        <authorList>
            <person name="Nakao R."/>
            <person name="Masuzawa T."/>
        </authorList>
    </citation>
    <scope>NUCLEOTIDE SEQUENCE [LARGE SCALE GENOMIC DNA]</scope>
    <source>
        <strain evidence="7 8">YH101</strain>
    </source>
</reference>
<evidence type="ECO:0000256" key="2">
    <source>
        <dbReference type="ARBA" id="ARBA00008053"/>
    </source>
</evidence>
<evidence type="ECO:0000313" key="7">
    <source>
        <dbReference type="EMBL" id="GBF50413.1"/>
    </source>
</evidence>
<accession>A0A2P2E0L5</accession>
<evidence type="ECO:0008006" key="9">
    <source>
        <dbReference type="Google" id="ProtNLM"/>
    </source>
</evidence>
<dbReference type="RefSeq" id="WP_244594345.1">
    <property type="nucleotide sequence ID" value="NZ_BFBB01000004.1"/>
</dbReference>
<keyword evidence="4 6" id="KW-1133">Transmembrane helix</keyword>
<feature type="transmembrane region" description="Helical" evidence="6">
    <location>
        <begin position="380"/>
        <end position="400"/>
    </location>
</feature>
<evidence type="ECO:0000256" key="4">
    <source>
        <dbReference type="ARBA" id="ARBA00022989"/>
    </source>
</evidence>
<proteinExistence type="inferred from homology"/>
<keyword evidence="8" id="KW-1185">Reference proteome</keyword>
<gene>
    <name evidence="7" type="ORF">LPTSP4_19380</name>
</gene>
<evidence type="ECO:0000256" key="3">
    <source>
        <dbReference type="ARBA" id="ARBA00022692"/>
    </source>
</evidence>
<evidence type="ECO:0000313" key="8">
    <source>
        <dbReference type="Proteomes" id="UP000245133"/>
    </source>
</evidence>
<keyword evidence="5 6" id="KW-0472">Membrane</keyword>
<feature type="transmembrane region" description="Helical" evidence="6">
    <location>
        <begin position="6"/>
        <end position="28"/>
    </location>
</feature>
<dbReference type="EMBL" id="BFBB01000004">
    <property type="protein sequence ID" value="GBF50413.1"/>
    <property type="molecule type" value="Genomic_DNA"/>
</dbReference>
<comment type="subcellular location">
    <subcellularLocation>
        <location evidence="1">Endomembrane system</location>
    </subcellularLocation>
</comment>
<feature type="transmembrane region" description="Helical" evidence="6">
    <location>
        <begin position="187"/>
        <end position="205"/>
    </location>
</feature>
<evidence type="ECO:0000256" key="5">
    <source>
        <dbReference type="ARBA" id="ARBA00023136"/>
    </source>
</evidence>
<dbReference type="Pfam" id="PF04286">
    <property type="entry name" value="DUF445"/>
    <property type="match status" value="1"/>
</dbReference>
<comment type="similarity">
    <text evidence="2">Belongs to the UPF0754 family.</text>
</comment>
<keyword evidence="3 6" id="KW-0812">Transmembrane</keyword>
<dbReference type="PANTHER" id="PTHR35791">
    <property type="entry name" value="UPF0754 MEMBRANE PROTEIN YHEB"/>
    <property type="match status" value="1"/>
</dbReference>
<evidence type="ECO:0000256" key="6">
    <source>
        <dbReference type="SAM" id="Phobius"/>
    </source>
</evidence>
<organism evidence="7 8">
    <name type="scientific">Leptospira ryugenii</name>
    <dbReference type="NCBI Taxonomy" id="1917863"/>
    <lineage>
        <taxon>Bacteria</taxon>
        <taxon>Pseudomonadati</taxon>
        <taxon>Spirochaetota</taxon>
        <taxon>Spirochaetia</taxon>
        <taxon>Leptospirales</taxon>
        <taxon>Leptospiraceae</taxon>
        <taxon>Leptospira</taxon>
    </lineage>
</organism>
<feature type="transmembrane region" description="Helical" evidence="6">
    <location>
        <begin position="211"/>
        <end position="231"/>
    </location>
</feature>
<name>A0A2P2E0L5_9LEPT</name>
<comment type="caution">
    <text evidence="7">The sequence shown here is derived from an EMBL/GenBank/DDBJ whole genome shotgun (WGS) entry which is preliminary data.</text>
</comment>
<dbReference type="AlphaFoldDB" id="A0A2P2E0L5"/>
<evidence type="ECO:0000256" key="1">
    <source>
        <dbReference type="ARBA" id="ARBA00004308"/>
    </source>
</evidence>
<sequence>MEDTSKLILFSMPFTYALIGYITNWLAIKMTFYPIRFYGYPPFFGWQGIIPRKANKIGSKFVEVITEKLLDVQQVTKRIDETIIETNLLASLEPVLQSTAKEIANGIEPQLWEKIPESFRKEIILKIKTESGNIIKKIIREIQTDLHSKLDIKKLVYDKMTGENTNLIVEMFQTVGGPEFKFIERSGLYFGFLIGLFQLFFWFQYPLPWSLPLQGVLVGYITNFLAIQMIFRPLEPRTYFGVVHYHGLFLKRKVEVSRSFAKIVSEEILSAKNILDELLFGKAADILIHDIQTEILIQIDKITTFTRPLLKTQTKWSKYEETKLAISKQISEATVLQARDLDRYVHRSLELEKEMSEKMIQLSSKDFESILRSAFQEDELLLILVGAFLGGCIGFLQMILV</sequence>
<dbReference type="GO" id="GO:0012505">
    <property type="term" value="C:endomembrane system"/>
    <property type="evidence" value="ECO:0007669"/>
    <property type="project" value="UniProtKB-SubCell"/>
</dbReference>
<protein>
    <recommendedName>
        <fullName evidence="9">PF04286 domain protein</fullName>
    </recommendedName>
</protein>
<dbReference type="PANTHER" id="PTHR35791:SF1">
    <property type="entry name" value="UPF0754 MEMBRANE PROTEIN YHEB"/>
    <property type="match status" value="1"/>
</dbReference>
<dbReference type="Proteomes" id="UP000245133">
    <property type="component" value="Unassembled WGS sequence"/>
</dbReference>
<dbReference type="InterPro" id="IPR007383">
    <property type="entry name" value="DUF445"/>
</dbReference>